<evidence type="ECO:0000256" key="1">
    <source>
        <dbReference type="SAM" id="MobiDB-lite"/>
    </source>
</evidence>
<keyword evidence="3" id="KW-1185">Reference proteome</keyword>
<reference evidence="3" key="2">
    <citation type="submission" date="2013-12" db="EMBL/GenBank/DDBJ databases">
        <authorList>
            <person name="Yu Y."/>
            <person name="Lee S."/>
            <person name="de Baynast K."/>
            <person name="Wissotski M."/>
            <person name="Liu L."/>
            <person name="Talag J."/>
            <person name="Goicoechea J."/>
            <person name="Angelova A."/>
            <person name="Jetty R."/>
            <person name="Kudrna D."/>
            <person name="Golser W."/>
            <person name="Rivera L."/>
            <person name="Zhang J."/>
            <person name="Wing R."/>
        </authorList>
    </citation>
    <scope>NUCLEOTIDE SEQUENCE</scope>
</reference>
<feature type="region of interest" description="Disordered" evidence="1">
    <location>
        <begin position="28"/>
        <end position="47"/>
    </location>
</feature>
<accession>A0A0D9VKG8</accession>
<reference evidence="2 3" key="1">
    <citation type="submission" date="2012-08" db="EMBL/GenBank/DDBJ databases">
        <title>Oryza genome evolution.</title>
        <authorList>
            <person name="Wing R.A."/>
        </authorList>
    </citation>
    <scope>NUCLEOTIDE SEQUENCE</scope>
</reference>
<sequence>MRRIWPGGGQFDIKRPWGSVLPQIRPPPHRSAVAATRRPPPPDPLVFSGGRPWRSDAASIHLFSPRPSPPPPRLLAHQILDDIGSGGRGGKEVAVGGDKVVTRAFLHLGIDVGDRKTSIWPRVKVNVDFAPASVEFVREISNPRSSKRMLLDFTMQQRPSVSATRALAKGTTFEDVIPMCGMANFMTVVKEAGATHSTNKKNGEITKASERFIYLVSFYML</sequence>
<organism evidence="2 3">
    <name type="scientific">Leersia perrieri</name>
    <dbReference type="NCBI Taxonomy" id="77586"/>
    <lineage>
        <taxon>Eukaryota</taxon>
        <taxon>Viridiplantae</taxon>
        <taxon>Streptophyta</taxon>
        <taxon>Embryophyta</taxon>
        <taxon>Tracheophyta</taxon>
        <taxon>Spermatophyta</taxon>
        <taxon>Magnoliopsida</taxon>
        <taxon>Liliopsida</taxon>
        <taxon>Poales</taxon>
        <taxon>Poaceae</taxon>
        <taxon>BOP clade</taxon>
        <taxon>Oryzoideae</taxon>
        <taxon>Oryzeae</taxon>
        <taxon>Oryzinae</taxon>
        <taxon>Leersia</taxon>
    </lineage>
</organism>
<name>A0A0D9VKG8_9ORYZ</name>
<protein>
    <submittedName>
        <fullName evidence="2">Uncharacterized protein</fullName>
    </submittedName>
</protein>
<dbReference type="HOGENOM" id="CLU_1252244_0_0_1"/>
<evidence type="ECO:0000313" key="2">
    <source>
        <dbReference type="EnsemblPlants" id="LPERR02G25200.2"/>
    </source>
</evidence>
<dbReference type="AlphaFoldDB" id="A0A0D9VKG8"/>
<dbReference type="Gramene" id="LPERR02G25200.2">
    <property type="protein sequence ID" value="LPERR02G25200.2"/>
    <property type="gene ID" value="LPERR02G25200"/>
</dbReference>
<dbReference type="EnsemblPlants" id="LPERR02G25200.2">
    <property type="protein sequence ID" value="LPERR02G25200.2"/>
    <property type="gene ID" value="LPERR02G25200"/>
</dbReference>
<reference evidence="2" key="3">
    <citation type="submission" date="2015-04" db="UniProtKB">
        <authorList>
            <consortium name="EnsemblPlants"/>
        </authorList>
    </citation>
    <scope>IDENTIFICATION</scope>
</reference>
<dbReference type="Proteomes" id="UP000032180">
    <property type="component" value="Chromosome 2"/>
</dbReference>
<proteinExistence type="predicted"/>
<evidence type="ECO:0000313" key="3">
    <source>
        <dbReference type="Proteomes" id="UP000032180"/>
    </source>
</evidence>